<evidence type="ECO:0000313" key="1">
    <source>
        <dbReference type="EMBL" id="KGE17394.1"/>
    </source>
</evidence>
<dbReference type="AlphaFoldDB" id="A0A098M4B5"/>
<evidence type="ECO:0000313" key="2">
    <source>
        <dbReference type="Proteomes" id="UP000029734"/>
    </source>
</evidence>
<accession>A0A098M4B5</accession>
<dbReference type="EMBL" id="JQCR01000003">
    <property type="protein sequence ID" value="KGE17394.1"/>
    <property type="molecule type" value="Genomic_DNA"/>
</dbReference>
<reference evidence="1 2" key="2">
    <citation type="submission" date="2014-10" db="EMBL/GenBank/DDBJ databases">
        <title>Comparative genomics of the Paenibacillus odorifer group.</title>
        <authorList>
            <person name="Tsai Y.-C."/>
            <person name="Martin N."/>
            <person name="Korlach J."/>
            <person name="Wiedmann M."/>
        </authorList>
    </citation>
    <scope>NUCLEOTIDE SEQUENCE [LARGE SCALE GENOMIC DNA]</scope>
    <source>
        <strain evidence="1 2">DSM 18334</strain>
    </source>
</reference>
<keyword evidence="2" id="KW-1185">Reference proteome</keyword>
<comment type="caution">
    <text evidence="1">The sequence shown here is derived from an EMBL/GenBank/DDBJ whole genome shotgun (WGS) entry which is preliminary data.</text>
</comment>
<proteinExistence type="predicted"/>
<dbReference type="Proteomes" id="UP000029734">
    <property type="component" value="Unassembled WGS sequence"/>
</dbReference>
<name>A0A098M4B5_9BACL</name>
<sequence>MQQTKVNLLLFKYKPLKTNSKQTKTTLFIFILVDNTDLSGYDEIENIADDESLWTTYFLKINRRLVYS</sequence>
<dbReference type="STRING" id="268407.PWYN_22565"/>
<gene>
    <name evidence="1" type="ORF">PWYN_22565</name>
</gene>
<reference evidence="1 2" key="1">
    <citation type="submission" date="2014-08" db="EMBL/GenBank/DDBJ databases">
        <authorList>
            <person name="den Bakker H.C."/>
        </authorList>
    </citation>
    <scope>NUCLEOTIDE SEQUENCE [LARGE SCALE GENOMIC DNA]</scope>
    <source>
        <strain evidence="1 2">DSM 18334</strain>
    </source>
</reference>
<protein>
    <submittedName>
        <fullName evidence="1">Uncharacterized protein</fullName>
    </submittedName>
</protein>
<organism evidence="1 2">
    <name type="scientific">Paenibacillus wynnii</name>
    <dbReference type="NCBI Taxonomy" id="268407"/>
    <lineage>
        <taxon>Bacteria</taxon>
        <taxon>Bacillati</taxon>
        <taxon>Bacillota</taxon>
        <taxon>Bacilli</taxon>
        <taxon>Bacillales</taxon>
        <taxon>Paenibacillaceae</taxon>
        <taxon>Paenibacillus</taxon>
    </lineage>
</organism>